<dbReference type="SMART" id="SM00854">
    <property type="entry name" value="PGA_cap"/>
    <property type="match status" value="1"/>
</dbReference>
<evidence type="ECO:0000259" key="4">
    <source>
        <dbReference type="SMART" id="SM00854"/>
    </source>
</evidence>
<evidence type="ECO:0000256" key="3">
    <source>
        <dbReference type="SAM" id="SignalP"/>
    </source>
</evidence>
<dbReference type="InterPro" id="IPR029052">
    <property type="entry name" value="Metallo-depent_PP-like"/>
</dbReference>
<protein>
    <recommendedName>
        <fullName evidence="4">Capsule synthesis protein CapA domain-containing protein</fullName>
    </recommendedName>
</protein>
<feature type="compositionally biased region" description="Low complexity" evidence="2">
    <location>
        <begin position="39"/>
        <end position="62"/>
    </location>
</feature>
<dbReference type="Pfam" id="PF09587">
    <property type="entry name" value="PGA_cap"/>
    <property type="match status" value="1"/>
</dbReference>
<organism evidence="5 6">
    <name type="scientific">Candidatus Promineifilum breve</name>
    <dbReference type="NCBI Taxonomy" id="1806508"/>
    <lineage>
        <taxon>Bacteria</taxon>
        <taxon>Bacillati</taxon>
        <taxon>Chloroflexota</taxon>
        <taxon>Ardenticatenia</taxon>
        <taxon>Candidatus Promineifilales</taxon>
        <taxon>Candidatus Promineifilaceae</taxon>
        <taxon>Candidatus Promineifilum</taxon>
    </lineage>
</organism>
<dbReference type="PROSITE" id="PS51257">
    <property type="entry name" value="PROKAR_LIPOPROTEIN"/>
    <property type="match status" value="1"/>
</dbReference>
<reference evidence="5" key="1">
    <citation type="submission" date="2016-01" db="EMBL/GenBank/DDBJ databases">
        <authorList>
            <person name="Mcilroy J.S."/>
            <person name="Karst M S."/>
            <person name="Albertsen M."/>
        </authorList>
    </citation>
    <scope>NUCLEOTIDE SEQUENCE</scope>
    <source>
        <strain evidence="5">Cfx-K</strain>
    </source>
</reference>
<feature type="compositionally biased region" description="Pro residues" evidence="2">
    <location>
        <begin position="63"/>
        <end position="74"/>
    </location>
</feature>
<comment type="similarity">
    <text evidence="1">Belongs to the CapA family.</text>
</comment>
<dbReference type="PANTHER" id="PTHR33393">
    <property type="entry name" value="POLYGLUTAMINE SYNTHESIS ACCESSORY PROTEIN RV0574C-RELATED"/>
    <property type="match status" value="1"/>
</dbReference>
<keyword evidence="3" id="KW-0732">Signal</keyword>
<dbReference type="OrthoDB" id="9810906at2"/>
<evidence type="ECO:0000313" key="5">
    <source>
        <dbReference type="EMBL" id="CUS02998.2"/>
    </source>
</evidence>
<feature type="signal peptide" evidence="3">
    <location>
        <begin position="1"/>
        <end position="30"/>
    </location>
</feature>
<accession>A0A160T295</accession>
<dbReference type="AlphaFoldDB" id="A0A160T295"/>
<evidence type="ECO:0000256" key="1">
    <source>
        <dbReference type="ARBA" id="ARBA00005662"/>
    </source>
</evidence>
<dbReference type="CDD" id="cd07381">
    <property type="entry name" value="MPP_CapA"/>
    <property type="match status" value="1"/>
</dbReference>
<dbReference type="Proteomes" id="UP000215027">
    <property type="component" value="Chromosome I"/>
</dbReference>
<dbReference type="SUPFAM" id="SSF56300">
    <property type="entry name" value="Metallo-dependent phosphatases"/>
    <property type="match status" value="1"/>
</dbReference>
<sequence length="546" mass="57223">MNNRHHNGARLTLLLLFVTLALGACGQATATIPPTATTAATVAPTPAATTTPPPTATDQPTATPSPTPLPPPTETPTATPTPQRLTLAVPPEWEEALAVLESSGDSLVPGYEWTITFADDPAAELAAGSVEAAIVIDGRGPIVREEPLAFSVPFTTNWELINATEAEAILSNGHRLVRVIPWSAMTPANKALRVDGLHPTDPDYPFHRAWSLAAAPGHAAAAEALAPLLAKALAPLPTIRLAAVGDVNFDRAPADILLTTGDPSYAFSRVKPIFDAADYTVANLETALGDVGEPADKRYTFRSPPEAAGAVAAGGIDLVSLANNHALDYGPAALLQGIDLLSAAGVATIGGGADDAAAHAPHITDIGGLRVAFLGYVHVPVEAVTNFDTQTWTATADAPGLAWADPARVAADVAAIRPEVDLVVVILHSGYEYIEEPGEEQIAAARAAVDAGADLVIGHHAHILQGIHRYNDGVIAYGLGNFHFDIDGPPETAILNVWLDQNGVRQLELIPAIIQEHGQPWPAEWWQAEPILARVYYLTTILNANQ</sequence>
<dbReference type="Gene3D" id="3.60.21.10">
    <property type="match status" value="1"/>
</dbReference>
<feature type="region of interest" description="Disordered" evidence="2">
    <location>
        <begin position="39"/>
        <end position="82"/>
    </location>
</feature>
<keyword evidence="6" id="KW-1185">Reference proteome</keyword>
<dbReference type="EMBL" id="LN890655">
    <property type="protein sequence ID" value="CUS02998.2"/>
    <property type="molecule type" value="Genomic_DNA"/>
</dbReference>
<proteinExistence type="inferred from homology"/>
<feature type="chain" id="PRO_5008240547" description="Capsule synthesis protein CapA domain-containing protein" evidence="3">
    <location>
        <begin position="31"/>
        <end position="546"/>
    </location>
</feature>
<dbReference type="PANTHER" id="PTHR33393:SF13">
    <property type="entry name" value="PGA BIOSYNTHESIS PROTEIN CAPA"/>
    <property type="match status" value="1"/>
</dbReference>
<dbReference type="KEGG" id="pbf:CFX0092_A1120"/>
<gene>
    <name evidence="5" type="ORF">CFX0092_A1120</name>
</gene>
<evidence type="ECO:0000256" key="2">
    <source>
        <dbReference type="SAM" id="MobiDB-lite"/>
    </source>
</evidence>
<dbReference type="InterPro" id="IPR052169">
    <property type="entry name" value="CW_Biosynth-Accessory"/>
</dbReference>
<dbReference type="InterPro" id="IPR019079">
    <property type="entry name" value="Capsule_synth_CapA"/>
</dbReference>
<name>A0A160T295_9CHLR</name>
<evidence type="ECO:0000313" key="6">
    <source>
        <dbReference type="Proteomes" id="UP000215027"/>
    </source>
</evidence>
<dbReference type="RefSeq" id="WP_095042549.1">
    <property type="nucleotide sequence ID" value="NZ_LN890655.1"/>
</dbReference>
<feature type="domain" description="Capsule synthesis protein CapA" evidence="4">
    <location>
        <begin position="240"/>
        <end position="486"/>
    </location>
</feature>